<organism evidence="9 10">
    <name type="scientific">Nocardiopsis mangrovi</name>
    <dbReference type="NCBI Taxonomy" id="1179818"/>
    <lineage>
        <taxon>Bacteria</taxon>
        <taxon>Bacillati</taxon>
        <taxon>Actinomycetota</taxon>
        <taxon>Actinomycetes</taxon>
        <taxon>Streptosporangiales</taxon>
        <taxon>Nocardiopsidaceae</taxon>
        <taxon>Nocardiopsis</taxon>
    </lineage>
</organism>
<keyword evidence="9" id="KW-0012">Acyltransferase</keyword>
<comment type="caution">
    <text evidence="9">The sequence shown here is derived from an EMBL/GenBank/DDBJ whole genome shotgun (WGS) entry which is preliminary data.</text>
</comment>
<keyword evidence="4 7" id="KW-0812">Transmembrane</keyword>
<sequence length="374" mass="39881">MGGAQSSTADSPAKGGGPKERLVWPDVAKGACIVLVVLWHVIMKHYLQVGWNISLPFPGAWGAAGEVFLPLRMPLFFAISGLFAASALSRPWRVVGRSKVANFFYLYALWVLIHTALLALVPDFDTARATTFLELLANLTISPTNLWYLYALAVYFVLAKLVRRIPAPVVLGAAFLFAAATTAELIPAPGGRLDLFENLLFFLVGVYAKPSIMKVAASASWLRFFAMAVPYVAVIGLVTFLGAETWFGLWPLVSLAAVFLGVTAASLVTRWTALSNGLAALGRRTLPIYVIHMPLLALIHAVLVGPMSAAGPTLQLVMAAVWPVVLTAIVVAICLGLNRILPNAWLFELPGGARSKAGAKGGDHGGKHRSSVSA</sequence>
<feature type="transmembrane region" description="Helical" evidence="7">
    <location>
        <begin position="27"/>
        <end position="47"/>
    </location>
</feature>
<keyword evidence="3" id="KW-1003">Cell membrane</keyword>
<dbReference type="InterPro" id="IPR002656">
    <property type="entry name" value="Acyl_transf_3_dom"/>
</dbReference>
<dbReference type="EMBL" id="JBHSFQ010000003">
    <property type="protein sequence ID" value="MFC4561057.1"/>
    <property type="molecule type" value="Genomic_DNA"/>
</dbReference>
<comment type="similarity">
    <text evidence="2">Belongs to the acyltransferase 3 family.</text>
</comment>
<keyword evidence="6 7" id="KW-0472">Membrane</keyword>
<dbReference type="PANTHER" id="PTHR40074:SF4">
    <property type="entry name" value="INNER MEMBRANE PROTEIN YCFT"/>
    <property type="match status" value="1"/>
</dbReference>
<accession>A0ABV9DRH5</accession>
<dbReference type="Pfam" id="PF01757">
    <property type="entry name" value="Acyl_transf_3"/>
    <property type="match status" value="1"/>
</dbReference>
<feature type="domain" description="Acyltransferase 3" evidence="8">
    <location>
        <begin position="23"/>
        <end position="335"/>
    </location>
</feature>
<gene>
    <name evidence="9" type="ORF">ACFO4E_04220</name>
</gene>
<feature type="transmembrane region" description="Helical" evidence="7">
    <location>
        <begin position="165"/>
        <end position="183"/>
    </location>
</feature>
<feature type="transmembrane region" description="Helical" evidence="7">
    <location>
        <begin position="141"/>
        <end position="158"/>
    </location>
</feature>
<dbReference type="RefSeq" id="WP_378571679.1">
    <property type="nucleotide sequence ID" value="NZ_JBHSFQ010000003.1"/>
</dbReference>
<evidence type="ECO:0000256" key="2">
    <source>
        <dbReference type="ARBA" id="ARBA00007400"/>
    </source>
</evidence>
<protein>
    <submittedName>
        <fullName evidence="9">Acyltransferase family protein</fullName>
    </submittedName>
</protein>
<feature type="transmembrane region" description="Helical" evidence="7">
    <location>
        <begin position="195"/>
        <end position="212"/>
    </location>
</feature>
<evidence type="ECO:0000256" key="6">
    <source>
        <dbReference type="ARBA" id="ARBA00023136"/>
    </source>
</evidence>
<keyword evidence="5 7" id="KW-1133">Transmembrane helix</keyword>
<feature type="transmembrane region" description="Helical" evidence="7">
    <location>
        <begin position="249"/>
        <end position="268"/>
    </location>
</feature>
<keyword evidence="9" id="KW-0808">Transferase</keyword>
<feature type="transmembrane region" description="Helical" evidence="7">
    <location>
        <begin position="224"/>
        <end position="243"/>
    </location>
</feature>
<evidence type="ECO:0000256" key="7">
    <source>
        <dbReference type="SAM" id="Phobius"/>
    </source>
</evidence>
<evidence type="ECO:0000256" key="5">
    <source>
        <dbReference type="ARBA" id="ARBA00022989"/>
    </source>
</evidence>
<dbReference type="Proteomes" id="UP001595923">
    <property type="component" value="Unassembled WGS sequence"/>
</dbReference>
<feature type="transmembrane region" description="Helical" evidence="7">
    <location>
        <begin position="316"/>
        <end position="337"/>
    </location>
</feature>
<feature type="transmembrane region" description="Helical" evidence="7">
    <location>
        <begin position="289"/>
        <end position="310"/>
    </location>
</feature>
<evidence type="ECO:0000259" key="8">
    <source>
        <dbReference type="Pfam" id="PF01757"/>
    </source>
</evidence>
<evidence type="ECO:0000256" key="1">
    <source>
        <dbReference type="ARBA" id="ARBA00004651"/>
    </source>
</evidence>
<name>A0ABV9DRH5_9ACTN</name>
<feature type="transmembrane region" description="Helical" evidence="7">
    <location>
        <begin position="67"/>
        <end position="88"/>
    </location>
</feature>
<evidence type="ECO:0000313" key="9">
    <source>
        <dbReference type="EMBL" id="MFC4561057.1"/>
    </source>
</evidence>
<reference evidence="10" key="1">
    <citation type="journal article" date="2019" name="Int. J. Syst. Evol. Microbiol.">
        <title>The Global Catalogue of Microorganisms (GCM) 10K type strain sequencing project: providing services to taxonomists for standard genome sequencing and annotation.</title>
        <authorList>
            <consortium name="The Broad Institute Genomics Platform"/>
            <consortium name="The Broad Institute Genome Sequencing Center for Infectious Disease"/>
            <person name="Wu L."/>
            <person name="Ma J."/>
        </authorList>
    </citation>
    <scope>NUCLEOTIDE SEQUENCE [LARGE SCALE GENOMIC DNA]</scope>
    <source>
        <strain evidence="10">XZYJ18</strain>
    </source>
</reference>
<dbReference type="GO" id="GO:0016746">
    <property type="term" value="F:acyltransferase activity"/>
    <property type="evidence" value="ECO:0007669"/>
    <property type="project" value="UniProtKB-KW"/>
</dbReference>
<evidence type="ECO:0000256" key="3">
    <source>
        <dbReference type="ARBA" id="ARBA00022475"/>
    </source>
</evidence>
<evidence type="ECO:0000313" key="10">
    <source>
        <dbReference type="Proteomes" id="UP001595923"/>
    </source>
</evidence>
<feature type="transmembrane region" description="Helical" evidence="7">
    <location>
        <begin position="100"/>
        <end position="121"/>
    </location>
</feature>
<proteinExistence type="inferred from homology"/>
<keyword evidence="10" id="KW-1185">Reference proteome</keyword>
<evidence type="ECO:0000256" key="4">
    <source>
        <dbReference type="ARBA" id="ARBA00022692"/>
    </source>
</evidence>
<comment type="subcellular location">
    <subcellularLocation>
        <location evidence="1">Cell membrane</location>
        <topology evidence="1">Multi-pass membrane protein</topology>
    </subcellularLocation>
</comment>
<dbReference type="PANTHER" id="PTHR40074">
    <property type="entry name" value="O-ACETYLTRANSFERASE WECH"/>
    <property type="match status" value="1"/>
</dbReference>